<dbReference type="OrthoDB" id="10250458at2759"/>
<dbReference type="STRING" id="103827.A0A0N5D6Q7"/>
<protein>
    <submittedName>
        <fullName evidence="3">Fes1 domain-containing protein</fullName>
    </submittedName>
</protein>
<reference evidence="1 2" key="2">
    <citation type="submission" date="2018-11" db="EMBL/GenBank/DDBJ databases">
        <authorList>
            <consortium name="Pathogen Informatics"/>
        </authorList>
    </citation>
    <scope>NUCLEOTIDE SEQUENCE [LARGE SCALE GENOMIC DNA]</scope>
</reference>
<dbReference type="Gene3D" id="1.25.10.10">
    <property type="entry name" value="Leucine-rich Repeat Variant"/>
    <property type="match status" value="1"/>
</dbReference>
<organism evidence="3">
    <name type="scientific">Thelazia callipaeda</name>
    <name type="common">Oriental eyeworm</name>
    <name type="synonym">Parasitic nematode</name>
    <dbReference type="NCBI Taxonomy" id="103827"/>
    <lineage>
        <taxon>Eukaryota</taxon>
        <taxon>Metazoa</taxon>
        <taxon>Ecdysozoa</taxon>
        <taxon>Nematoda</taxon>
        <taxon>Chromadorea</taxon>
        <taxon>Rhabditida</taxon>
        <taxon>Spirurina</taxon>
        <taxon>Spiruromorpha</taxon>
        <taxon>Thelazioidea</taxon>
        <taxon>Thelaziidae</taxon>
        <taxon>Thelazia</taxon>
    </lineage>
</organism>
<dbReference type="EMBL" id="UYYF01004673">
    <property type="protein sequence ID" value="VDN06295.1"/>
    <property type="molecule type" value="Genomic_DNA"/>
</dbReference>
<accession>A0A0N5D6Q7</accession>
<dbReference type="AlphaFoldDB" id="A0A0N5D6Q7"/>
<evidence type="ECO:0000313" key="3">
    <source>
        <dbReference type="WBParaSite" id="TCLT_0000872601-mRNA-1"/>
    </source>
</evidence>
<dbReference type="Proteomes" id="UP000276776">
    <property type="component" value="Unassembled WGS sequence"/>
</dbReference>
<gene>
    <name evidence="1" type="ORF">TCLT_LOCUS8715</name>
</gene>
<dbReference type="InterPro" id="IPR016024">
    <property type="entry name" value="ARM-type_fold"/>
</dbReference>
<dbReference type="OMA" id="GCSYFLD"/>
<dbReference type="SUPFAM" id="SSF48371">
    <property type="entry name" value="ARM repeat"/>
    <property type="match status" value="1"/>
</dbReference>
<evidence type="ECO:0000313" key="2">
    <source>
        <dbReference type="Proteomes" id="UP000276776"/>
    </source>
</evidence>
<keyword evidence="2" id="KW-1185">Reference proteome</keyword>
<dbReference type="GO" id="GO:0000774">
    <property type="term" value="F:adenyl-nucleotide exchange factor activity"/>
    <property type="evidence" value="ECO:0007669"/>
    <property type="project" value="TreeGrafter"/>
</dbReference>
<proteinExistence type="predicted"/>
<reference evidence="3" key="1">
    <citation type="submission" date="2017-02" db="UniProtKB">
        <authorList>
            <consortium name="WormBaseParasite"/>
        </authorList>
    </citation>
    <scope>IDENTIFICATION</scope>
</reference>
<dbReference type="PANTHER" id="PTHR19316:SF18">
    <property type="entry name" value="HSP70-BINDING PROTEIN 1"/>
    <property type="match status" value="1"/>
</dbReference>
<name>A0A0N5D6Q7_THECL</name>
<dbReference type="InterPro" id="IPR011989">
    <property type="entry name" value="ARM-like"/>
</dbReference>
<dbReference type="InterPro" id="IPR050693">
    <property type="entry name" value="Hsp70_NEF-Inhibitors"/>
</dbReference>
<sequence length="357" mass="40154">MKKYYRGWTSRMSDPNAVPAQCWGKLLCLAQSSNNGVRNGAKQPMSKEDRKFVENAMAEAARATDPVRHMSKYINMLKLIENPSEEDAEDVRRIIDEAEDLLCDIDFARDFCKLGGLTEVIRILKEDCEAVRTEIARVIPLLAENNPYVQNLMFEIDLLPYLLDVLEDDSASEELEMKVLSALSSLIRGHEKTFNQFCGLKGLEKIVNGFYRAIKKHDLKLANKALLVTTSIASSLGEDVVNSNFVPALIDMALQLSADSAGCSYAFDYLSSFFGDLVPTVDSLQDGICSTHAKNLDKKWKIRFSELAERQLEHEKQNLQSSGIEVFFGLTLNEVLHCKYRKSQKADCFAKRDGMIA</sequence>
<dbReference type="PANTHER" id="PTHR19316">
    <property type="entry name" value="PROTEIN FOLDING REGULATOR"/>
    <property type="match status" value="1"/>
</dbReference>
<dbReference type="WBParaSite" id="TCLT_0000872601-mRNA-1">
    <property type="protein sequence ID" value="TCLT_0000872601-mRNA-1"/>
    <property type="gene ID" value="TCLT_0000872601"/>
</dbReference>
<dbReference type="GO" id="GO:0005783">
    <property type="term" value="C:endoplasmic reticulum"/>
    <property type="evidence" value="ECO:0007669"/>
    <property type="project" value="TreeGrafter"/>
</dbReference>
<evidence type="ECO:0000313" key="1">
    <source>
        <dbReference type="EMBL" id="VDN06295.1"/>
    </source>
</evidence>